<dbReference type="Proteomes" id="UP000076603">
    <property type="component" value="Unassembled WGS sequence"/>
</dbReference>
<protein>
    <submittedName>
        <fullName evidence="4">FMN-binding domain protein</fullName>
    </submittedName>
</protein>
<gene>
    <name evidence="4" type="ORF">CLMAG_34860</name>
</gene>
<evidence type="ECO:0000256" key="1">
    <source>
        <dbReference type="SAM" id="MobiDB-lite"/>
    </source>
</evidence>
<dbReference type="EMBL" id="LWAE01000003">
    <property type="protein sequence ID" value="KZL91727.1"/>
    <property type="molecule type" value="Genomic_DNA"/>
</dbReference>
<dbReference type="Pfam" id="PF04205">
    <property type="entry name" value="FMN_bind"/>
    <property type="match status" value="1"/>
</dbReference>
<evidence type="ECO:0000259" key="3">
    <source>
        <dbReference type="SMART" id="SM00900"/>
    </source>
</evidence>
<dbReference type="GO" id="GO:0010181">
    <property type="term" value="F:FMN binding"/>
    <property type="evidence" value="ECO:0007669"/>
    <property type="project" value="InterPro"/>
</dbReference>
<feature type="compositionally biased region" description="Low complexity" evidence="1">
    <location>
        <begin position="156"/>
        <end position="172"/>
    </location>
</feature>
<organism evidence="4 5">
    <name type="scientific">Clostridium magnum DSM 2767</name>
    <dbReference type="NCBI Taxonomy" id="1121326"/>
    <lineage>
        <taxon>Bacteria</taxon>
        <taxon>Bacillati</taxon>
        <taxon>Bacillota</taxon>
        <taxon>Clostridia</taxon>
        <taxon>Eubacteriales</taxon>
        <taxon>Clostridiaceae</taxon>
        <taxon>Clostridium</taxon>
    </lineage>
</organism>
<keyword evidence="5" id="KW-1185">Reference proteome</keyword>
<feature type="transmembrane region" description="Helical" evidence="2">
    <location>
        <begin position="6"/>
        <end position="26"/>
    </location>
</feature>
<dbReference type="InterPro" id="IPR007329">
    <property type="entry name" value="FMN-bd"/>
</dbReference>
<dbReference type="GO" id="GO:0016020">
    <property type="term" value="C:membrane"/>
    <property type="evidence" value="ECO:0007669"/>
    <property type="project" value="InterPro"/>
</dbReference>
<dbReference type="PATRIC" id="fig|1121326.3.peg.3526"/>
<feature type="compositionally biased region" description="Polar residues" evidence="1">
    <location>
        <begin position="135"/>
        <end position="155"/>
    </location>
</feature>
<keyword evidence="2" id="KW-1133">Transmembrane helix</keyword>
<keyword evidence="2" id="KW-0812">Transmembrane</keyword>
<proteinExistence type="predicted"/>
<accession>A0A162SQ86</accession>
<sequence length="262" mass="28687">MEDFLDVGLAWISVAIASLLCIIYILRKLILKTKGKNKFIISLNKILRKVHKPLGVLLIITGLTHGIFSSVSVLSLNLGTITWVIAILLTLTWMFRKSLKGWIYYHRILSVIFALVLIAHIIQVTGVFNNKNNQPLGDTNKAPQQESNNTPSANVPNTNIPNSRNPSPNTNTKQQKYRDGTYTGVATGYNPNLTVAVTIKNDIITNIQIVSSNETRPRNAFSVIPSEIIQAQSTNVAAVSRATRSSNGIKDAVSNALSKAAI</sequence>
<feature type="transmembrane region" description="Helical" evidence="2">
    <location>
        <begin position="108"/>
        <end position="128"/>
    </location>
</feature>
<comment type="caution">
    <text evidence="4">The sequence shown here is derived from an EMBL/GenBank/DDBJ whole genome shotgun (WGS) entry which is preliminary data.</text>
</comment>
<dbReference type="STRING" id="1121326.CLMAG_34860"/>
<feature type="region of interest" description="Disordered" evidence="1">
    <location>
        <begin position="135"/>
        <end position="177"/>
    </location>
</feature>
<name>A0A162SQ86_9CLOT</name>
<dbReference type="AlphaFoldDB" id="A0A162SQ86"/>
<dbReference type="Gene3D" id="3.90.1010.20">
    <property type="match status" value="1"/>
</dbReference>
<evidence type="ECO:0000313" key="5">
    <source>
        <dbReference type="Proteomes" id="UP000076603"/>
    </source>
</evidence>
<evidence type="ECO:0000256" key="2">
    <source>
        <dbReference type="SAM" id="Phobius"/>
    </source>
</evidence>
<feature type="domain" description="FMN-binding" evidence="3">
    <location>
        <begin position="188"/>
        <end position="260"/>
    </location>
</feature>
<reference evidence="4 5" key="1">
    <citation type="submission" date="2016-04" db="EMBL/GenBank/DDBJ databases">
        <title>Genome sequence of Clostridium magnum DSM 2767.</title>
        <authorList>
            <person name="Poehlein A."/>
            <person name="Uhlig R."/>
            <person name="Fischer R."/>
            <person name="Bahl H."/>
            <person name="Daniel R."/>
        </authorList>
    </citation>
    <scope>NUCLEOTIDE SEQUENCE [LARGE SCALE GENOMIC DNA]</scope>
    <source>
        <strain evidence="4 5">DSM 2767</strain>
    </source>
</reference>
<keyword evidence="2" id="KW-0472">Membrane</keyword>
<dbReference type="RefSeq" id="WP_066624891.1">
    <property type="nucleotide sequence ID" value="NZ_FQXL01000043.1"/>
</dbReference>
<evidence type="ECO:0000313" key="4">
    <source>
        <dbReference type="EMBL" id="KZL91727.1"/>
    </source>
</evidence>
<feature type="transmembrane region" description="Helical" evidence="2">
    <location>
        <begin position="80"/>
        <end position="96"/>
    </location>
</feature>
<feature type="transmembrane region" description="Helical" evidence="2">
    <location>
        <begin position="54"/>
        <end position="74"/>
    </location>
</feature>
<dbReference type="SMART" id="SM00900">
    <property type="entry name" value="FMN_bind"/>
    <property type="match status" value="1"/>
</dbReference>